<organism evidence="2">
    <name type="scientific">Strongyloides ratti</name>
    <name type="common">Parasitic roundworm</name>
    <dbReference type="NCBI Taxonomy" id="34506"/>
    <lineage>
        <taxon>Eukaryota</taxon>
        <taxon>Metazoa</taxon>
        <taxon>Ecdysozoa</taxon>
        <taxon>Nematoda</taxon>
        <taxon>Chromadorea</taxon>
        <taxon>Rhabditida</taxon>
        <taxon>Tylenchina</taxon>
        <taxon>Panagrolaimomorpha</taxon>
        <taxon>Strongyloidoidea</taxon>
        <taxon>Strongyloididae</taxon>
        <taxon>Strongyloides</taxon>
    </lineage>
</organism>
<protein>
    <submittedName>
        <fullName evidence="2 4">Uncharacterized protein</fullName>
    </submittedName>
</protein>
<keyword evidence="3" id="KW-1185">Reference proteome</keyword>
<proteinExistence type="predicted"/>
<dbReference type="OMA" id="QLPEVVM"/>
<dbReference type="GeneID" id="36384979"/>
<reference evidence="4" key="3">
    <citation type="submission" date="2020-12" db="UniProtKB">
        <authorList>
            <consortium name="WormBaseParasite"/>
        </authorList>
    </citation>
    <scope>IDENTIFICATION</scope>
</reference>
<dbReference type="Proteomes" id="UP000035682">
    <property type="component" value="Unplaced"/>
</dbReference>
<dbReference type="WBParaSite" id="SRAE_X000190800.1">
    <property type="protein sequence ID" value="SRAE_X000190800.1"/>
    <property type="gene ID" value="WBGene00267485"/>
</dbReference>
<reference evidence="2" key="2">
    <citation type="submission" date="2014-09" db="EMBL/GenBank/DDBJ databases">
        <authorList>
            <person name="Aslett A.Martin."/>
        </authorList>
    </citation>
    <scope>NUCLEOTIDE SEQUENCE</scope>
    <source>
        <strain evidence="2">ED321 Heterogonic</strain>
    </source>
</reference>
<feature type="compositionally biased region" description="Basic and acidic residues" evidence="1">
    <location>
        <begin position="1275"/>
        <end position="1287"/>
    </location>
</feature>
<feature type="region of interest" description="Disordered" evidence="1">
    <location>
        <begin position="1"/>
        <end position="26"/>
    </location>
</feature>
<feature type="compositionally biased region" description="Basic and acidic residues" evidence="1">
    <location>
        <begin position="1348"/>
        <end position="1358"/>
    </location>
</feature>
<feature type="region of interest" description="Disordered" evidence="1">
    <location>
        <begin position="1437"/>
        <end position="1457"/>
    </location>
</feature>
<feature type="region of interest" description="Disordered" evidence="1">
    <location>
        <begin position="1262"/>
        <end position="1292"/>
    </location>
</feature>
<feature type="region of interest" description="Disordered" evidence="1">
    <location>
        <begin position="1223"/>
        <end position="1247"/>
    </location>
</feature>
<dbReference type="OrthoDB" id="5876619at2759"/>
<reference evidence="3" key="1">
    <citation type="submission" date="2014-09" db="EMBL/GenBank/DDBJ databases">
        <authorList>
            <person name="Martin A.A."/>
        </authorList>
    </citation>
    <scope>NUCLEOTIDE SEQUENCE</scope>
    <source>
        <strain evidence="3">ED321</strain>
    </source>
</reference>
<evidence type="ECO:0000313" key="2">
    <source>
        <dbReference type="EMBL" id="CEF60168.1"/>
    </source>
</evidence>
<feature type="region of interest" description="Disordered" evidence="1">
    <location>
        <begin position="121"/>
        <end position="165"/>
    </location>
</feature>
<feature type="compositionally biased region" description="Basic and acidic residues" evidence="1">
    <location>
        <begin position="124"/>
        <end position="165"/>
    </location>
</feature>
<feature type="compositionally biased region" description="Acidic residues" evidence="1">
    <location>
        <begin position="1323"/>
        <end position="1336"/>
    </location>
</feature>
<dbReference type="CTD" id="36384979"/>
<feature type="region of interest" description="Disordered" evidence="1">
    <location>
        <begin position="63"/>
        <end position="89"/>
    </location>
</feature>
<accession>A0A090KY89</accession>
<feature type="compositionally biased region" description="Low complexity" evidence="1">
    <location>
        <begin position="1224"/>
        <end position="1235"/>
    </location>
</feature>
<feature type="region of interest" description="Disordered" evidence="1">
    <location>
        <begin position="199"/>
        <end position="218"/>
    </location>
</feature>
<feature type="compositionally biased region" description="Basic and acidic residues" evidence="1">
    <location>
        <begin position="199"/>
        <end position="208"/>
    </location>
</feature>
<evidence type="ECO:0000313" key="4">
    <source>
        <dbReference type="WBParaSite" id="SRAE_X000190800.1"/>
    </source>
</evidence>
<evidence type="ECO:0000256" key="1">
    <source>
        <dbReference type="SAM" id="MobiDB-lite"/>
    </source>
</evidence>
<name>A0A090KY89_STRRB</name>
<dbReference type="WormBase" id="SRAE_X000190800">
    <property type="protein sequence ID" value="SRP11478"/>
    <property type="gene ID" value="WBGene00267485"/>
</dbReference>
<feature type="region of interest" description="Disordered" evidence="1">
    <location>
        <begin position="1323"/>
        <end position="1358"/>
    </location>
</feature>
<feature type="compositionally biased region" description="Polar residues" evidence="1">
    <location>
        <begin position="1337"/>
        <end position="1347"/>
    </location>
</feature>
<evidence type="ECO:0000313" key="3">
    <source>
        <dbReference type="Proteomes" id="UP000035682"/>
    </source>
</evidence>
<dbReference type="RefSeq" id="XP_024499378.1">
    <property type="nucleotide sequence ID" value="XM_024654263.1"/>
</dbReference>
<evidence type="ECO:0000313" key="5">
    <source>
        <dbReference type="WormBase" id="SRAE_X000190800"/>
    </source>
</evidence>
<sequence length="1559" mass="177723">MNKDITETDYIVISPTSDKKDLEDENIGTTLNAPTLLDEEVNLSSHSSNVDDEFFAGYSIKSESSEKISSLDEEKSTETSYQERNIDTEPFEDEFFAGKSISANEKISVFKSDVFGNEQEMLDEEPKIKEIPLEDNMEIGKETIEDYSSKDIEERSDNSSDEKIDDKKDLFEDEFFAGYSIKQGKILDDDTHQPDIDTIKEQTFDEPVKSSSQEDTSKEFECTNIIHDDEHFYQEVPHTLIKDSDDSNSFEKDFFSGVSIKKPLTEEDIETTIESNKDYEFLENLSDTDNQENIKERQIIEETDNLFTEIQDETKEMVNQKPETTEYEIVDPIVKSPEQEDVGHISTDTDKSYERDIEKHIMEKDYETTTAEKDLINKDAVKSDLEEIYPETGVSSSTLLDYVEQSQNLISSPEKIISNLTSEADEKTDKDEKEFLNNDKSSLELFAEKQSTDIVNSIFDTTIKSDNITTGPLEEGDITYTTSPHNEDIIEYNQIDHETYGELHEAKPSEETILTTQEEKLILPDDKPKTKSVPMEEVKALEDFAEHESRQIVEECFGISKSPKFTEQLFDENVHGQSEKNETLETDIDIDTPTQKRHLLADVITSKVEDTHISEKPFIAEETSRVVEDITREILTELEEIEKVEGKIEKDVESNKKLTEHTLIKKEAESIVDNIMKNINLENLELCDDKKSDDKDIISSSTTDDEKDLKNVIVDSEYIHKDVNLDIIPNDDTFEKRSITDTSFLIQEQKEDNKLDQTFIIVEESDVDQYVHPQLSHNLKLEHLEQSKEILKESPLDEMALIERKLSTTPIDESIVESEEVDIKYSESDKDSKDGKIHSTFVMPEKVFVIPEKEEELEIFQKEDVDESLFIVDSEDLSSDSEVQKSHEDKITLVVDEIKQPPVLIISENDSDDIDKDFLNEQTPKDLTQNIDVYDNDKKMEVLSSDKESDSFQFLDKISEKDYLFDDVKYDDLYEEKSTQEVPEDPMTSSIFVEHGDKNIFDSEDDKINSSVTSSPNPFMTEDEIQEHKNFLLTDSESVDEFNLENDSLSTGGEEFGCPKDIQEQHITKEKSVSDEKLAKSPINLGGNIEQEEKLLFDDDDDNISEQPQLIELSDSDEEDNDKDKNLFSIDKGETNLLRSHSTALSTDVESPQTVIDKFETLEKDFILETDKKDPKGEISVTEDIMTQSVDSLNEQEVTPSTDSGGNVIDNFIFDDKSLERRVSLSSEKNNQNSKSKTHQSYDNISESSLQEFERLEAELFKKSGDVSPSSDESEGGKSRVSDDRAGSRNSLNEFERLEKELADPTNENNEVMMLSYIREESEYEDMSIKEDEENVDSLNDPSSDNQKQTEFENRDNMGESLVVADSLEQIPQIPSILETSVDSLEVSNAYGIDNKRKTQEDEFRYDDEFEREPKSKDGTIIEACIIPGNEGLDNDSLLGFSSSNQTEDSNTYTSQNTEDTFQEYHDDDKDSLEGDLSIMGSDIPTTITTFKSTKISPTGSTEVISRRVLTKVTDPIICRVKFTGTESEERLQSLDPNISVETTDAEGNVTTTVKQHQL</sequence>
<dbReference type="EMBL" id="LN609397">
    <property type="protein sequence ID" value="CEF60168.1"/>
    <property type="molecule type" value="Genomic_DNA"/>
</dbReference>
<feature type="compositionally biased region" description="Basic and acidic residues" evidence="1">
    <location>
        <begin position="63"/>
        <end position="77"/>
    </location>
</feature>
<gene>
    <name evidence="2 4 5" type="ORF">SRAE_X000190800</name>
</gene>
<feature type="compositionally biased region" description="Polar residues" evidence="1">
    <location>
        <begin position="1440"/>
        <end position="1457"/>
    </location>
</feature>